<dbReference type="EMBL" id="LSFN01000005">
    <property type="protein sequence ID" value="OAB77058.1"/>
    <property type="molecule type" value="Genomic_DNA"/>
</dbReference>
<reference evidence="3 4" key="1">
    <citation type="submission" date="2016-02" db="EMBL/GenBank/DDBJ databases">
        <title>Paenibacillus sp. LPB0068, isolated from Crassostrea gigas.</title>
        <authorList>
            <person name="Shin S.-K."/>
            <person name="Yi H."/>
        </authorList>
    </citation>
    <scope>NUCLEOTIDE SEQUENCE [LARGE SCALE GENOMIC DNA]</scope>
    <source>
        <strain evidence="3 4">LPB0068</strain>
    </source>
</reference>
<dbReference type="Proteomes" id="UP000077134">
    <property type="component" value="Unassembled WGS sequence"/>
</dbReference>
<evidence type="ECO:0000313" key="3">
    <source>
        <dbReference type="EMBL" id="OAB77058.1"/>
    </source>
</evidence>
<name>A0A167FZP7_9BACL</name>
<gene>
    <name evidence="3" type="ORF">PNBC_06625</name>
</gene>
<dbReference type="PANTHER" id="PTHR43252:SF6">
    <property type="entry name" value="NEGATIVE TRANSCRIPTION REGULATOR PADR"/>
    <property type="match status" value="1"/>
</dbReference>
<evidence type="ECO:0000259" key="1">
    <source>
        <dbReference type="Pfam" id="PF03551"/>
    </source>
</evidence>
<dbReference type="InterPro" id="IPR005149">
    <property type="entry name" value="Tscrpt_reg_PadR_N"/>
</dbReference>
<dbReference type="STRING" id="1763538.LPB68_18115"/>
<dbReference type="RefSeq" id="WP_068656338.1">
    <property type="nucleotide sequence ID" value="NZ_CP017770.1"/>
</dbReference>
<dbReference type="Pfam" id="PF03551">
    <property type="entry name" value="PadR"/>
    <property type="match status" value="1"/>
</dbReference>
<dbReference type="KEGG" id="pcx:LPB68_18115"/>
<dbReference type="OrthoDB" id="9783723at2"/>
<dbReference type="Gene3D" id="6.10.140.190">
    <property type="match status" value="1"/>
</dbReference>
<dbReference type="InterPro" id="IPR018309">
    <property type="entry name" value="Tscrpt_reg_PadR_C"/>
</dbReference>
<dbReference type="AlphaFoldDB" id="A0A167FZP7"/>
<dbReference type="PANTHER" id="PTHR43252">
    <property type="entry name" value="TRANSCRIPTIONAL REGULATOR YQJI"/>
    <property type="match status" value="1"/>
</dbReference>
<dbReference type="SUPFAM" id="SSF46785">
    <property type="entry name" value="Winged helix' DNA-binding domain"/>
    <property type="match status" value="1"/>
</dbReference>
<accession>A0A167FZP7</accession>
<dbReference type="InterPro" id="IPR036388">
    <property type="entry name" value="WH-like_DNA-bd_sf"/>
</dbReference>
<evidence type="ECO:0000259" key="2">
    <source>
        <dbReference type="Pfam" id="PF10400"/>
    </source>
</evidence>
<sequence length="185" mass="21731">MTRREGKENSSMYAILGILTLGPQTGYDIKKQMERSTSYFWNENYGQIYPQLSKLLAKNDVTMQVETQEGKPDRKVYTLTEQGTQTLTAWLSKPMEHTFSEKNVLLLRLFFGHNVPLEINIRHIDEFKNTMQEKLQVFITLEESLRNCHSQDNNLKYWLLTTNYGKIQVKALIQWCEESIEELKS</sequence>
<protein>
    <submittedName>
        <fullName evidence="3">Transcriptional regulator</fullName>
    </submittedName>
</protein>
<comment type="caution">
    <text evidence="3">The sequence shown here is derived from an EMBL/GenBank/DDBJ whole genome shotgun (WGS) entry which is preliminary data.</text>
</comment>
<dbReference type="Pfam" id="PF10400">
    <property type="entry name" value="Vir_act_alpha_C"/>
    <property type="match status" value="1"/>
</dbReference>
<proteinExistence type="predicted"/>
<organism evidence="3 4">
    <name type="scientific">Paenibacillus crassostreae</name>
    <dbReference type="NCBI Taxonomy" id="1763538"/>
    <lineage>
        <taxon>Bacteria</taxon>
        <taxon>Bacillati</taxon>
        <taxon>Bacillota</taxon>
        <taxon>Bacilli</taxon>
        <taxon>Bacillales</taxon>
        <taxon>Paenibacillaceae</taxon>
        <taxon>Paenibacillus</taxon>
    </lineage>
</organism>
<evidence type="ECO:0000313" key="4">
    <source>
        <dbReference type="Proteomes" id="UP000077134"/>
    </source>
</evidence>
<feature type="domain" description="Transcription regulator PadR N-terminal" evidence="1">
    <location>
        <begin position="15"/>
        <end position="88"/>
    </location>
</feature>
<keyword evidence="4" id="KW-1185">Reference proteome</keyword>
<dbReference type="Gene3D" id="1.10.10.10">
    <property type="entry name" value="Winged helix-like DNA-binding domain superfamily/Winged helix DNA-binding domain"/>
    <property type="match status" value="1"/>
</dbReference>
<dbReference type="InterPro" id="IPR036390">
    <property type="entry name" value="WH_DNA-bd_sf"/>
</dbReference>
<feature type="domain" description="Transcription regulator PadR C-terminal" evidence="2">
    <location>
        <begin position="102"/>
        <end position="184"/>
    </location>
</feature>